<feature type="coiled-coil region" evidence="1">
    <location>
        <begin position="5"/>
        <end position="32"/>
    </location>
</feature>
<name>A0A1X2H2G8_SYNRA</name>
<evidence type="ECO:0000256" key="1">
    <source>
        <dbReference type="SAM" id="Coils"/>
    </source>
</evidence>
<gene>
    <name evidence="3" type="ORF">BCR43DRAFT_527235</name>
</gene>
<evidence type="ECO:0000256" key="2">
    <source>
        <dbReference type="SAM" id="MobiDB-lite"/>
    </source>
</evidence>
<accession>A0A1X2H2G8</accession>
<dbReference type="Proteomes" id="UP000242180">
    <property type="component" value="Unassembled WGS sequence"/>
</dbReference>
<dbReference type="OMA" id="SGPGINW"/>
<evidence type="ECO:0000313" key="4">
    <source>
        <dbReference type="Proteomes" id="UP000242180"/>
    </source>
</evidence>
<feature type="compositionally biased region" description="Low complexity" evidence="2">
    <location>
        <begin position="55"/>
        <end position="69"/>
    </location>
</feature>
<protein>
    <submittedName>
        <fullName evidence="3">Uncharacterized protein</fullName>
    </submittedName>
</protein>
<organism evidence="3 4">
    <name type="scientific">Syncephalastrum racemosum</name>
    <name type="common">Filamentous fungus</name>
    <dbReference type="NCBI Taxonomy" id="13706"/>
    <lineage>
        <taxon>Eukaryota</taxon>
        <taxon>Fungi</taxon>
        <taxon>Fungi incertae sedis</taxon>
        <taxon>Mucoromycota</taxon>
        <taxon>Mucoromycotina</taxon>
        <taxon>Mucoromycetes</taxon>
        <taxon>Mucorales</taxon>
        <taxon>Syncephalastraceae</taxon>
        <taxon>Syncephalastrum</taxon>
    </lineage>
</organism>
<dbReference type="STRING" id="13706.A0A1X2H2G8"/>
<sequence>MEKSLSDYDQSLEELERQREHLEQVMKKMGQEWEESGAGIGWLGSFDLASNGSDTTVSAAATTPASLPHTPDDVVVSPDCLVQQDPLPTPMSPNMPPTPGQPVPHRPMDRLLHHNAITPTGPSPDYIQSLLHVNETLLAQSLSDASPITPSTTSTAISTCGTATSTISSQPTTNIAIDTTTTTTAIPTSIAEPTIISSTSNDATSEPDIAMAAATAAAAVDMAQTKTSASINADDLLAAHQHTVSALTQENPASF</sequence>
<proteinExistence type="predicted"/>
<feature type="region of interest" description="Disordered" evidence="2">
    <location>
        <begin position="55"/>
        <end position="75"/>
    </location>
</feature>
<dbReference type="OrthoDB" id="2280493at2759"/>
<evidence type="ECO:0000313" key="3">
    <source>
        <dbReference type="EMBL" id="ORY91916.1"/>
    </source>
</evidence>
<keyword evidence="4" id="KW-1185">Reference proteome</keyword>
<dbReference type="EMBL" id="MCGN01000010">
    <property type="protein sequence ID" value="ORY91916.1"/>
    <property type="molecule type" value="Genomic_DNA"/>
</dbReference>
<comment type="caution">
    <text evidence="3">The sequence shown here is derived from an EMBL/GenBank/DDBJ whole genome shotgun (WGS) entry which is preliminary data.</text>
</comment>
<dbReference type="AlphaFoldDB" id="A0A1X2H2G8"/>
<reference evidence="3 4" key="1">
    <citation type="submission" date="2016-07" db="EMBL/GenBank/DDBJ databases">
        <title>Pervasive Adenine N6-methylation of Active Genes in Fungi.</title>
        <authorList>
            <consortium name="DOE Joint Genome Institute"/>
            <person name="Mondo S.J."/>
            <person name="Dannebaum R.O."/>
            <person name="Kuo R.C."/>
            <person name="Labutti K."/>
            <person name="Haridas S."/>
            <person name="Kuo A."/>
            <person name="Salamov A."/>
            <person name="Ahrendt S.R."/>
            <person name="Lipzen A."/>
            <person name="Sullivan W."/>
            <person name="Andreopoulos W.B."/>
            <person name="Clum A."/>
            <person name="Lindquist E."/>
            <person name="Daum C."/>
            <person name="Ramamoorthy G.K."/>
            <person name="Gryganskyi A."/>
            <person name="Culley D."/>
            <person name="Magnuson J.K."/>
            <person name="James T.Y."/>
            <person name="O'Malley M.A."/>
            <person name="Stajich J.E."/>
            <person name="Spatafora J.W."/>
            <person name="Visel A."/>
            <person name="Grigoriev I.V."/>
        </authorList>
    </citation>
    <scope>NUCLEOTIDE SEQUENCE [LARGE SCALE GENOMIC DNA]</scope>
    <source>
        <strain evidence="3 4">NRRL 2496</strain>
    </source>
</reference>
<keyword evidence="1" id="KW-0175">Coiled coil</keyword>
<dbReference type="InParanoid" id="A0A1X2H2G8"/>